<dbReference type="GO" id="GO:0016788">
    <property type="term" value="F:hydrolase activity, acting on ester bonds"/>
    <property type="evidence" value="ECO:0007669"/>
    <property type="project" value="TreeGrafter"/>
</dbReference>
<protein>
    <submittedName>
        <fullName evidence="3">Calcineurin-like phosphoesterase</fullName>
    </submittedName>
</protein>
<feature type="transmembrane region" description="Helical" evidence="1">
    <location>
        <begin position="136"/>
        <end position="157"/>
    </location>
</feature>
<feature type="domain" description="Calcineurin-like phosphoesterase" evidence="2">
    <location>
        <begin position="391"/>
        <end position="599"/>
    </location>
</feature>
<gene>
    <name evidence="3" type="ORF">SAMN05216469_104126</name>
</gene>
<organism evidence="3 4">
    <name type="scientific">Ruminococcus albus</name>
    <dbReference type="NCBI Taxonomy" id="1264"/>
    <lineage>
        <taxon>Bacteria</taxon>
        <taxon>Bacillati</taxon>
        <taxon>Bacillota</taxon>
        <taxon>Clostridia</taxon>
        <taxon>Eubacteriales</taxon>
        <taxon>Oscillospiraceae</taxon>
        <taxon>Ruminococcus</taxon>
    </lineage>
</organism>
<evidence type="ECO:0000256" key="1">
    <source>
        <dbReference type="SAM" id="Phobius"/>
    </source>
</evidence>
<feature type="transmembrane region" description="Helical" evidence="1">
    <location>
        <begin position="270"/>
        <end position="288"/>
    </location>
</feature>
<feature type="transmembrane region" description="Helical" evidence="1">
    <location>
        <begin position="111"/>
        <end position="130"/>
    </location>
</feature>
<dbReference type="PANTHER" id="PTHR32440:SF11">
    <property type="entry name" value="METALLOPHOSPHOESTERASE DOMAIN-CONTAINING PROTEIN"/>
    <property type="match status" value="1"/>
</dbReference>
<keyword evidence="1" id="KW-0812">Transmembrane</keyword>
<dbReference type="RefSeq" id="WP_074831449.1">
    <property type="nucleotide sequence ID" value="NZ_FOAT01000004.1"/>
</dbReference>
<feature type="transmembrane region" description="Helical" evidence="1">
    <location>
        <begin position="333"/>
        <end position="349"/>
    </location>
</feature>
<sequence>MGKKNNSVDTQPNRKIKAVVDMMFDDISYSDEVNEAQPKIEAVLNTEFDKIKADKHEDEALEELLGRYGKLSQMAELAGYPADSADKWRKEGEAQALQPLRKEITKQRIRVYRIALFLSATLLQLFWLIHDIAVRPRYAVGDIGFISFWLLCAYIPFKRYHKTEKEAEGNKYDTEAYKYLRRRSDKYTKRLLNSIALLFAMVFLILIAEIFFYIYSNSKPAEFNETAFINSIAVEIPVFILLKNILCLWIFQRRIKIPDISKYGKHVRGIIIFSAVYWIGATIFSVIYSSKVIFPMNILPVVGILFAILLLIYDLTLRKKITYRNIEINRLRIAVFTSAIIAVTGFTFIKRDRWYTQTYINSVPVVQHNTHKISYDEDTGVYTITKTTDDFKILHLTDIHIGGSLYSYPEDLKALRACYAEIEHSHPDLVIVTGDMCFPMGIMSMSLNNSAPVQQFAAFMRNTGIPWAFTYGNHDTENMSTLNKTELNEVYKSLSYKTSANLLYPYVQPDIMGRNNQLIELRNSDGSLNTGLFLIDSNAYTGEGLNVYDYIHDDQVDWYADEVQRLNAEAGHTVNSLLFFHIPLQEYKTATELYLEGSNEVKHYFGENPGDHGGITNNLVCCSEYPSKLFDTAVELGSTTGMFCGHDHYNNASLEYKGIRLTYGMSIDYLAMPGIDNETKQRGAELITIHSDSTWDLEQIPLESIS</sequence>
<dbReference type="PANTHER" id="PTHR32440">
    <property type="entry name" value="PHOSPHATASE DCR2-RELATED-RELATED"/>
    <property type="match status" value="1"/>
</dbReference>
<evidence type="ECO:0000313" key="3">
    <source>
        <dbReference type="EMBL" id="SEK66670.1"/>
    </source>
</evidence>
<keyword evidence="1" id="KW-1133">Transmembrane helix</keyword>
<evidence type="ECO:0000313" key="4">
    <source>
        <dbReference type="Proteomes" id="UP000186015"/>
    </source>
</evidence>
<feature type="transmembrane region" description="Helical" evidence="1">
    <location>
        <begin position="227"/>
        <end position="250"/>
    </location>
</feature>
<dbReference type="GO" id="GO:0005737">
    <property type="term" value="C:cytoplasm"/>
    <property type="evidence" value="ECO:0007669"/>
    <property type="project" value="TreeGrafter"/>
</dbReference>
<dbReference type="AlphaFoldDB" id="A0A1H7IYC3"/>
<dbReference type="InterPro" id="IPR004843">
    <property type="entry name" value="Calcineurin-like_PHP"/>
</dbReference>
<reference evidence="3 4" key="1">
    <citation type="submission" date="2016-10" db="EMBL/GenBank/DDBJ databases">
        <authorList>
            <person name="de Groot N.N."/>
        </authorList>
    </citation>
    <scope>NUCLEOTIDE SEQUENCE [LARGE SCALE GENOMIC DNA]</scope>
    <source>
        <strain evidence="3 4">KH2T6</strain>
    </source>
</reference>
<dbReference type="Gene3D" id="3.60.21.10">
    <property type="match status" value="1"/>
</dbReference>
<dbReference type="InterPro" id="IPR029052">
    <property type="entry name" value="Metallo-depent_PP-like"/>
</dbReference>
<evidence type="ECO:0000259" key="2">
    <source>
        <dbReference type="Pfam" id="PF00149"/>
    </source>
</evidence>
<dbReference type="SUPFAM" id="SSF56300">
    <property type="entry name" value="Metallo-dependent phosphatases"/>
    <property type="match status" value="1"/>
</dbReference>
<feature type="transmembrane region" description="Helical" evidence="1">
    <location>
        <begin position="294"/>
        <end position="313"/>
    </location>
</feature>
<dbReference type="OrthoDB" id="9816081at2"/>
<keyword evidence="1" id="KW-0472">Membrane</keyword>
<feature type="transmembrane region" description="Helical" evidence="1">
    <location>
        <begin position="191"/>
        <end position="215"/>
    </location>
</feature>
<dbReference type="EMBL" id="FOAT01000004">
    <property type="protein sequence ID" value="SEK66670.1"/>
    <property type="molecule type" value="Genomic_DNA"/>
</dbReference>
<dbReference type="Proteomes" id="UP000186015">
    <property type="component" value="Unassembled WGS sequence"/>
</dbReference>
<name>A0A1H7IYC3_RUMAL</name>
<dbReference type="Pfam" id="PF00149">
    <property type="entry name" value="Metallophos"/>
    <property type="match status" value="1"/>
</dbReference>
<proteinExistence type="predicted"/>
<accession>A0A1H7IYC3</accession>